<evidence type="ECO:0000313" key="11">
    <source>
        <dbReference type="Proteomes" id="UP000694941"/>
    </source>
</evidence>
<evidence type="ECO:0000256" key="5">
    <source>
        <dbReference type="ARBA" id="ARBA00040104"/>
    </source>
</evidence>
<dbReference type="SUPFAM" id="SSF46906">
    <property type="entry name" value="Ribosomal protein L11, C-terminal domain"/>
    <property type="match status" value="1"/>
</dbReference>
<evidence type="ECO:0000256" key="4">
    <source>
        <dbReference type="ARBA" id="ARBA00038782"/>
    </source>
</evidence>
<feature type="domain" description="Large ribosomal subunit protein uL11 C-terminal" evidence="9">
    <location>
        <begin position="88"/>
        <end position="157"/>
    </location>
</feature>
<dbReference type="HAMAP" id="MF_00736">
    <property type="entry name" value="Ribosomal_uL11"/>
    <property type="match status" value="1"/>
</dbReference>
<sequence>MSKNIKRLKSAKKMVEKVVHGTTLKTYIQAGMAVAGPPLGPQLGQRGINIAHFCKDFNERTKDIKEGIPLPCRITVNPDRSYNLVIHNPPVSYFLKQAAGCERGAMKPSLEFAGKITVKHVYEIAKIKSQDPTYDCVPLQEVCQDIIDSAKSCGIEVVHHLNEEDYEKFLEERKEIVKQQLAELEEKRQAKMLRTV</sequence>
<dbReference type="NCBIfam" id="TIGR01632">
    <property type="entry name" value="L11_bact"/>
    <property type="match status" value="1"/>
</dbReference>
<keyword evidence="3 7" id="KW-0687">Ribonucleoprotein</keyword>
<reference evidence="12" key="1">
    <citation type="submission" date="2025-08" db="UniProtKB">
        <authorList>
            <consortium name="RefSeq"/>
        </authorList>
    </citation>
    <scope>IDENTIFICATION</scope>
    <source>
        <tissue evidence="12">Muscle</tissue>
    </source>
</reference>
<dbReference type="InterPro" id="IPR020783">
    <property type="entry name" value="Ribosomal_uL11_C"/>
</dbReference>
<dbReference type="SUPFAM" id="SSF54747">
    <property type="entry name" value="Ribosomal L11/L12e N-terminal domain"/>
    <property type="match status" value="1"/>
</dbReference>
<dbReference type="CDD" id="cd00349">
    <property type="entry name" value="Ribosomal_L11"/>
    <property type="match status" value="1"/>
</dbReference>
<keyword evidence="11" id="KW-1185">Reference proteome</keyword>
<feature type="domain" description="Large ribosomal subunit protein uL11 N-terminal" evidence="10">
    <location>
        <begin position="25"/>
        <end position="82"/>
    </location>
</feature>
<evidence type="ECO:0000313" key="12">
    <source>
        <dbReference type="RefSeq" id="XP_013782141.1"/>
    </source>
</evidence>
<dbReference type="PANTHER" id="PTHR11661:SF1">
    <property type="entry name" value="LARGE RIBOSOMAL SUBUNIT PROTEIN UL11M"/>
    <property type="match status" value="1"/>
</dbReference>
<evidence type="ECO:0000256" key="1">
    <source>
        <dbReference type="ARBA" id="ARBA00010537"/>
    </source>
</evidence>
<dbReference type="PANTHER" id="PTHR11661">
    <property type="entry name" value="60S RIBOSOMAL PROTEIN L12"/>
    <property type="match status" value="1"/>
</dbReference>
<dbReference type="RefSeq" id="XP_013782141.1">
    <property type="nucleotide sequence ID" value="XM_013926687.1"/>
</dbReference>
<evidence type="ECO:0000256" key="8">
    <source>
        <dbReference type="SAM" id="Coils"/>
    </source>
</evidence>
<dbReference type="InterPro" id="IPR006519">
    <property type="entry name" value="Ribosomal_uL11_bac-typ"/>
</dbReference>
<organism evidence="11 12">
    <name type="scientific">Limulus polyphemus</name>
    <name type="common">Atlantic horseshoe crab</name>
    <dbReference type="NCBI Taxonomy" id="6850"/>
    <lineage>
        <taxon>Eukaryota</taxon>
        <taxon>Metazoa</taxon>
        <taxon>Ecdysozoa</taxon>
        <taxon>Arthropoda</taxon>
        <taxon>Chelicerata</taxon>
        <taxon>Merostomata</taxon>
        <taxon>Xiphosura</taxon>
        <taxon>Limulidae</taxon>
        <taxon>Limulus</taxon>
    </lineage>
</organism>
<dbReference type="Pfam" id="PF00298">
    <property type="entry name" value="Ribosomal_L11"/>
    <property type="match status" value="1"/>
</dbReference>
<proteinExistence type="inferred from homology"/>
<dbReference type="InterPro" id="IPR020784">
    <property type="entry name" value="Ribosomal_uL11_N"/>
</dbReference>
<keyword evidence="8" id="KW-0175">Coiled coil</keyword>
<evidence type="ECO:0000256" key="2">
    <source>
        <dbReference type="ARBA" id="ARBA00022980"/>
    </source>
</evidence>
<keyword evidence="2 7" id="KW-0689">Ribosomal protein</keyword>
<dbReference type="Pfam" id="PF03946">
    <property type="entry name" value="Ribosomal_L11_N"/>
    <property type="match status" value="1"/>
</dbReference>
<dbReference type="Proteomes" id="UP000694941">
    <property type="component" value="Unplaced"/>
</dbReference>
<name>A0ABM1BHK7_LIMPO</name>
<comment type="subunit">
    <text evidence="4">Component of the mitochondrial ribosome large subunit (39S) which comprises a 16S rRNA and about 50 distinct proteins.</text>
</comment>
<evidence type="ECO:0000256" key="6">
    <source>
        <dbReference type="ARBA" id="ARBA00041455"/>
    </source>
</evidence>
<dbReference type="Gene3D" id="1.10.10.250">
    <property type="entry name" value="Ribosomal protein L11, C-terminal domain"/>
    <property type="match status" value="1"/>
</dbReference>
<accession>A0ABM1BHK7</accession>
<dbReference type="GeneID" id="106466402"/>
<feature type="coiled-coil region" evidence="8">
    <location>
        <begin position="167"/>
        <end position="194"/>
    </location>
</feature>
<dbReference type="InterPro" id="IPR036769">
    <property type="entry name" value="Ribosomal_uL11_C_sf"/>
</dbReference>
<dbReference type="InterPro" id="IPR000911">
    <property type="entry name" value="Ribosomal_uL11"/>
</dbReference>
<dbReference type="SMART" id="SM00649">
    <property type="entry name" value="RL11"/>
    <property type="match status" value="1"/>
</dbReference>
<protein>
    <recommendedName>
        <fullName evidence="5">Large ribosomal subunit protein uL11m</fullName>
    </recommendedName>
    <alternativeName>
        <fullName evidence="6">39S ribosomal protein L11, mitochondrial</fullName>
    </alternativeName>
</protein>
<evidence type="ECO:0000256" key="3">
    <source>
        <dbReference type="ARBA" id="ARBA00023274"/>
    </source>
</evidence>
<gene>
    <name evidence="12" type="primary">LOC106466402</name>
</gene>
<dbReference type="InterPro" id="IPR036796">
    <property type="entry name" value="Ribosomal_uL11_N_sf"/>
</dbReference>
<dbReference type="Gene3D" id="3.30.1550.10">
    <property type="entry name" value="Ribosomal protein L11/L12, N-terminal domain"/>
    <property type="match status" value="1"/>
</dbReference>
<evidence type="ECO:0000259" key="10">
    <source>
        <dbReference type="Pfam" id="PF03946"/>
    </source>
</evidence>
<evidence type="ECO:0000256" key="7">
    <source>
        <dbReference type="RuleBase" id="RU003978"/>
    </source>
</evidence>
<comment type="similarity">
    <text evidence="1 7">Belongs to the universal ribosomal protein uL11 family.</text>
</comment>
<evidence type="ECO:0000259" key="9">
    <source>
        <dbReference type="Pfam" id="PF00298"/>
    </source>
</evidence>